<organism evidence="1 2">
    <name type="scientific">Panagrolaimus sp. ES5</name>
    <dbReference type="NCBI Taxonomy" id="591445"/>
    <lineage>
        <taxon>Eukaryota</taxon>
        <taxon>Metazoa</taxon>
        <taxon>Ecdysozoa</taxon>
        <taxon>Nematoda</taxon>
        <taxon>Chromadorea</taxon>
        <taxon>Rhabditida</taxon>
        <taxon>Tylenchina</taxon>
        <taxon>Panagrolaimomorpha</taxon>
        <taxon>Panagrolaimoidea</taxon>
        <taxon>Panagrolaimidae</taxon>
        <taxon>Panagrolaimus</taxon>
    </lineage>
</organism>
<accession>A0AC34GVF3</accession>
<name>A0AC34GVF3_9BILA</name>
<dbReference type="Proteomes" id="UP000887579">
    <property type="component" value="Unplaced"/>
</dbReference>
<proteinExistence type="predicted"/>
<evidence type="ECO:0000313" key="1">
    <source>
        <dbReference type="Proteomes" id="UP000887579"/>
    </source>
</evidence>
<reference evidence="2" key="1">
    <citation type="submission" date="2022-11" db="UniProtKB">
        <authorList>
            <consortium name="WormBaseParasite"/>
        </authorList>
    </citation>
    <scope>IDENTIFICATION</scope>
</reference>
<dbReference type="WBParaSite" id="ES5_v2.g8849.t1">
    <property type="protein sequence ID" value="ES5_v2.g8849.t1"/>
    <property type="gene ID" value="ES5_v2.g8849"/>
</dbReference>
<protein>
    <submittedName>
        <fullName evidence="2">Uncharacterized protein</fullName>
    </submittedName>
</protein>
<evidence type="ECO:0000313" key="2">
    <source>
        <dbReference type="WBParaSite" id="ES5_v2.g8849.t1"/>
    </source>
</evidence>
<sequence>MDPIKFSVPPQLQRSTQIIGFHDYTLYISPTNENGIEIWSVHALVPKSFKMMIRFDVREVQIKEFALTPDGELIYCVAIAIFPETEIPKICVIKIQTETTEYKIFELDFDSGDEFEQVYLDNFGLICGEEKLYMYDRTLIMGDIPFWEVSFRDDRETFNITARHIPQHDRSYKCVRFPIMHNPDNREVIKMDGSNDILIFDGSINEWIKYTPDEDNQLRLICIPTRGISETLVRRGQSYKAIETKLSVFGRENRCIFKISYGGRHTFYRFSLDKENKTYKLEQQQQIQYKSGELSYRIASTDKRIAFIGQKVIAFVMIGPQSLKEIGFWGAQRLFAKKLNNDIWTGGKTEKEVRDYFQIKLQSALI</sequence>